<dbReference type="Pfam" id="PF00069">
    <property type="entry name" value="Pkinase"/>
    <property type="match status" value="1"/>
</dbReference>
<dbReference type="SUPFAM" id="SSF56112">
    <property type="entry name" value="Protein kinase-like (PK-like)"/>
    <property type="match status" value="1"/>
</dbReference>
<reference evidence="14" key="1">
    <citation type="journal article" date="2023" name="Mol. Phylogenet. Evol.">
        <title>Genome-scale phylogeny and comparative genomics of the fungal order Sordariales.</title>
        <authorList>
            <person name="Hensen N."/>
            <person name="Bonometti L."/>
            <person name="Westerberg I."/>
            <person name="Brannstrom I.O."/>
            <person name="Guillou S."/>
            <person name="Cros-Aarteil S."/>
            <person name="Calhoun S."/>
            <person name="Haridas S."/>
            <person name="Kuo A."/>
            <person name="Mondo S."/>
            <person name="Pangilinan J."/>
            <person name="Riley R."/>
            <person name="LaButti K."/>
            <person name="Andreopoulos B."/>
            <person name="Lipzen A."/>
            <person name="Chen C."/>
            <person name="Yan M."/>
            <person name="Daum C."/>
            <person name="Ng V."/>
            <person name="Clum A."/>
            <person name="Steindorff A."/>
            <person name="Ohm R.A."/>
            <person name="Martin F."/>
            <person name="Silar P."/>
            <person name="Natvig D.O."/>
            <person name="Lalanne C."/>
            <person name="Gautier V."/>
            <person name="Ament-Velasquez S.L."/>
            <person name="Kruys A."/>
            <person name="Hutchinson M.I."/>
            <person name="Powell A.J."/>
            <person name="Barry K."/>
            <person name="Miller A.N."/>
            <person name="Grigoriev I.V."/>
            <person name="Debuchy R."/>
            <person name="Gladieux P."/>
            <person name="Hiltunen Thoren M."/>
            <person name="Johannesson H."/>
        </authorList>
    </citation>
    <scope>NUCLEOTIDE SEQUENCE</scope>
    <source>
        <strain evidence="14">CBS 508.74</strain>
    </source>
</reference>
<feature type="compositionally biased region" description="Polar residues" evidence="12">
    <location>
        <begin position="504"/>
        <end position="523"/>
    </location>
</feature>
<keyword evidence="8" id="KW-0418">Kinase</keyword>
<feature type="compositionally biased region" description="Basic and acidic residues" evidence="12">
    <location>
        <begin position="804"/>
        <end position="816"/>
    </location>
</feature>
<reference evidence="14" key="2">
    <citation type="submission" date="2023-05" db="EMBL/GenBank/DDBJ databases">
        <authorList>
            <consortium name="Lawrence Berkeley National Laboratory"/>
            <person name="Steindorff A."/>
            <person name="Hensen N."/>
            <person name="Bonometti L."/>
            <person name="Westerberg I."/>
            <person name="Brannstrom I.O."/>
            <person name="Guillou S."/>
            <person name="Cros-Aarteil S."/>
            <person name="Calhoun S."/>
            <person name="Haridas S."/>
            <person name="Kuo A."/>
            <person name="Mondo S."/>
            <person name="Pangilinan J."/>
            <person name="Riley R."/>
            <person name="Labutti K."/>
            <person name="Andreopoulos B."/>
            <person name="Lipzen A."/>
            <person name="Chen C."/>
            <person name="Yanf M."/>
            <person name="Daum C."/>
            <person name="Ng V."/>
            <person name="Clum A."/>
            <person name="Ohm R."/>
            <person name="Martin F."/>
            <person name="Silar P."/>
            <person name="Natvig D."/>
            <person name="Lalanne C."/>
            <person name="Gautier V."/>
            <person name="Ament-Velasquez S.L."/>
            <person name="Kruys A."/>
            <person name="Hutchinson M.I."/>
            <person name="Powell A.J."/>
            <person name="Barry K."/>
            <person name="Miller A.N."/>
            <person name="Grigoriev I.V."/>
            <person name="Debuchy R."/>
            <person name="Gladieux P."/>
            <person name="Thoren M.H."/>
            <person name="Johannesson H."/>
        </authorList>
    </citation>
    <scope>NUCLEOTIDE SEQUENCE</scope>
    <source>
        <strain evidence="14">CBS 508.74</strain>
    </source>
</reference>
<dbReference type="RefSeq" id="XP_064672925.1">
    <property type="nucleotide sequence ID" value="XM_064812955.1"/>
</dbReference>
<keyword evidence="9" id="KW-0067">ATP-binding</keyword>
<feature type="compositionally biased region" description="Polar residues" evidence="12">
    <location>
        <begin position="565"/>
        <end position="586"/>
    </location>
</feature>
<proteinExistence type="predicted"/>
<evidence type="ECO:0000256" key="1">
    <source>
        <dbReference type="ARBA" id="ARBA00004496"/>
    </source>
</evidence>
<evidence type="ECO:0000256" key="2">
    <source>
        <dbReference type="ARBA" id="ARBA00012513"/>
    </source>
</evidence>
<dbReference type="EMBL" id="MU853335">
    <property type="protein sequence ID" value="KAK4115355.1"/>
    <property type="molecule type" value="Genomic_DNA"/>
</dbReference>
<dbReference type="Gene3D" id="1.10.510.10">
    <property type="entry name" value="Transferase(Phosphotransferase) domain 1"/>
    <property type="match status" value="1"/>
</dbReference>
<feature type="compositionally biased region" description="Basic residues" evidence="12">
    <location>
        <begin position="737"/>
        <end position="746"/>
    </location>
</feature>
<dbReference type="PANTHER" id="PTHR22967">
    <property type="entry name" value="SERINE/THREONINE PROTEIN KINASE"/>
    <property type="match status" value="1"/>
</dbReference>
<dbReference type="CDD" id="cd14037">
    <property type="entry name" value="STKc_NAK_like"/>
    <property type="match status" value="1"/>
</dbReference>
<dbReference type="GO" id="GO:0004674">
    <property type="term" value="F:protein serine/threonine kinase activity"/>
    <property type="evidence" value="ECO:0007669"/>
    <property type="project" value="UniProtKB-KW"/>
</dbReference>
<dbReference type="PROSITE" id="PS00108">
    <property type="entry name" value="PROTEIN_KINASE_ST"/>
    <property type="match status" value="1"/>
</dbReference>
<dbReference type="GO" id="GO:0005524">
    <property type="term" value="F:ATP binding"/>
    <property type="evidence" value="ECO:0007669"/>
    <property type="project" value="UniProtKB-KW"/>
</dbReference>
<protein>
    <recommendedName>
        <fullName evidence="2">non-specific serine/threonine protein kinase</fullName>
        <ecNumber evidence="2">2.7.11.1</ecNumber>
    </recommendedName>
</protein>
<evidence type="ECO:0000256" key="12">
    <source>
        <dbReference type="SAM" id="MobiDB-lite"/>
    </source>
</evidence>
<dbReference type="InterPro" id="IPR000719">
    <property type="entry name" value="Prot_kinase_dom"/>
</dbReference>
<dbReference type="SMART" id="SM00220">
    <property type="entry name" value="S_TKc"/>
    <property type="match status" value="1"/>
</dbReference>
<dbReference type="GO" id="GO:0000147">
    <property type="term" value="P:actin cortical patch assembly"/>
    <property type="evidence" value="ECO:0007669"/>
    <property type="project" value="TreeGrafter"/>
</dbReference>
<evidence type="ECO:0000256" key="9">
    <source>
        <dbReference type="ARBA" id="ARBA00022840"/>
    </source>
</evidence>
<keyword evidence="15" id="KW-1185">Reference proteome</keyword>
<evidence type="ECO:0000256" key="5">
    <source>
        <dbReference type="ARBA" id="ARBA00022553"/>
    </source>
</evidence>
<dbReference type="InterPro" id="IPR011009">
    <property type="entry name" value="Kinase-like_dom_sf"/>
</dbReference>
<feature type="compositionally biased region" description="Gly residues" evidence="12">
    <location>
        <begin position="929"/>
        <end position="938"/>
    </location>
</feature>
<evidence type="ECO:0000256" key="10">
    <source>
        <dbReference type="ARBA" id="ARBA00047899"/>
    </source>
</evidence>
<dbReference type="GO" id="GO:0007015">
    <property type="term" value="P:actin filament organization"/>
    <property type="evidence" value="ECO:0007669"/>
    <property type="project" value="TreeGrafter"/>
</dbReference>
<gene>
    <name evidence="14" type="ORF">N656DRAFT_748491</name>
</gene>
<feature type="compositionally biased region" description="Gly residues" evidence="12">
    <location>
        <begin position="860"/>
        <end position="872"/>
    </location>
</feature>
<keyword evidence="3" id="KW-0963">Cytoplasm</keyword>
<dbReference type="Proteomes" id="UP001302812">
    <property type="component" value="Unassembled WGS sequence"/>
</dbReference>
<feature type="region of interest" description="Disordered" evidence="12">
    <location>
        <begin position="478"/>
        <end position="822"/>
    </location>
</feature>
<sequence length="1127" mass="120339">MASYGQAVPPSAHRPANYAAPYAAPASMAPPAAPAGTFSPGTKIQVGNHRVVIQKYLSEGGFAHVYLVKLQTPVNGTDQAVLKRVAVPDKESLRGMRTEVETMKRLKGHKAIVTYIDSHASELRGGGYEVFLLMEYCNGGGLIDFMNTRLQHRLTEPEILNIFADVAEGVACMHYLRPPLLHRDLKVENVLITMVGSTRKFKLCDFGSAAPPRPAPTTVVECRLMDEDVQKHTTMQYRSPEMIDVYRKQPIDEKSDIWALGVLLYKLCYYTTPFEDQGQLAILNASYKFPSYPVFSDRLKGLIGWMLRENPQLRPNIYQVLREACAMQGREPPVKDIYSGRPQVDQQRLEQPQQDPRSPPTVGAVFSPQAVQQQQVIPEVERMRRGRLPAAQSSPQPNRPNPSPGKVTNGDPFAALDARPSTQGGDELSSRFPTLDQFALLHDKGQKFDFDSGSSVPSQQTKDLSQRVAERLADEAFQVKTSPAPVPAQASQRQSVDAKRANVYPTTTSDPSLVSPPLKSTSAPPKHPEISRASAIISSSPELRAISSQASQPLYQPTPKPVMVSTGTMTSPIPDQPPQFQVQRFPTSERHRAASLPRSPVTATAPSALGDGAMTSRTGARTTSFQGSMPSAHTRYPSSSRPSLEGGRPSLEPLDTSKTKPRVVSKPRPISTHLESNLAFLRERESNPRPSISPGLPSPGHSREKSLPPSPTGDDERNIESNVEFLRSLEDSDQKKRERGSKHMKRGSLSSLSAGAKGILSGKFGDAFKRFEGNSSGPPGPRTPSPLKDLERRELTPIAGSETMDGRSDDGQVRDLLEDDGEYLTPEMRREKEARMLAQEEARVAAAQAEYRQRLAAGSAAGGGGAGAGVGAGQTPLPKSIGGVSRAISIQNKVQSLIDESNRSSAGVTRTAQGYGHYADSAHVRSSQAGGGGAGGDGRPPVPRKPGVAQVTGGTSRGAVAGQQQQQQRPAVEPSATGRTTASTAAAAGRPMAPPKPTRLGMNPTAGGGGGGGGNLAAGGRAGSPPKTQNQNLPLLPANRTAAGLGISVPKIRPAGGIGGSGSVGPDAAGTEALLAVDLPGQGPTLLEMTAAEKDDYISNFQKRYPSLSAIEMVERDLAAEEAQGRR</sequence>
<feature type="region of interest" description="Disordered" evidence="12">
    <location>
        <begin position="856"/>
        <end position="881"/>
    </location>
</feature>
<feature type="domain" description="Protein kinase" evidence="13">
    <location>
        <begin position="51"/>
        <end position="334"/>
    </location>
</feature>
<keyword evidence="7" id="KW-0547">Nucleotide-binding</keyword>
<evidence type="ECO:0000313" key="15">
    <source>
        <dbReference type="Proteomes" id="UP001302812"/>
    </source>
</evidence>
<dbReference type="PROSITE" id="PS50011">
    <property type="entry name" value="PROTEIN_KINASE_DOM"/>
    <property type="match status" value="1"/>
</dbReference>
<organism evidence="14 15">
    <name type="scientific">Canariomyces notabilis</name>
    <dbReference type="NCBI Taxonomy" id="2074819"/>
    <lineage>
        <taxon>Eukaryota</taxon>
        <taxon>Fungi</taxon>
        <taxon>Dikarya</taxon>
        <taxon>Ascomycota</taxon>
        <taxon>Pezizomycotina</taxon>
        <taxon>Sordariomycetes</taxon>
        <taxon>Sordariomycetidae</taxon>
        <taxon>Sordariales</taxon>
        <taxon>Chaetomiaceae</taxon>
        <taxon>Canariomyces</taxon>
    </lineage>
</organism>
<feature type="region of interest" description="Disordered" evidence="12">
    <location>
        <begin position="331"/>
        <end position="430"/>
    </location>
</feature>
<name>A0AAN6YVA5_9PEZI</name>
<keyword evidence="6" id="KW-0808">Transferase</keyword>
<evidence type="ECO:0000256" key="7">
    <source>
        <dbReference type="ARBA" id="ARBA00022741"/>
    </source>
</evidence>
<feature type="compositionally biased region" description="Polar residues" evidence="12">
    <location>
        <begin position="546"/>
        <end position="555"/>
    </location>
</feature>
<feature type="compositionally biased region" description="Polar residues" evidence="12">
    <location>
        <begin position="615"/>
        <end position="642"/>
    </location>
</feature>
<evidence type="ECO:0000256" key="6">
    <source>
        <dbReference type="ARBA" id="ARBA00022679"/>
    </source>
</evidence>
<dbReference type="EC" id="2.7.11.1" evidence="2"/>
<dbReference type="GO" id="GO:0005737">
    <property type="term" value="C:cytoplasm"/>
    <property type="evidence" value="ECO:0007669"/>
    <property type="project" value="UniProtKB-SubCell"/>
</dbReference>
<dbReference type="FunFam" id="1.10.510.10:FF:000441">
    <property type="entry name" value="Serine/threonine protein kinase"/>
    <property type="match status" value="1"/>
</dbReference>
<feature type="region of interest" description="Disordered" evidence="12">
    <location>
        <begin position="896"/>
        <end position="1037"/>
    </location>
</feature>
<dbReference type="PANTHER" id="PTHR22967:SF57">
    <property type="entry name" value="AUXILIN, ISOFORM A-RELATED"/>
    <property type="match status" value="1"/>
</dbReference>
<feature type="compositionally biased region" description="Basic and acidic residues" evidence="12">
    <location>
        <begin position="727"/>
        <end position="736"/>
    </location>
</feature>
<feature type="compositionally biased region" description="Polar residues" evidence="12">
    <location>
        <begin position="344"/>
        <end position="356"/>
    </location>
</feature>
<keyword evidence="5" id="KW-0597">Phosphoprotein</keyword>
<evidence type="ECO:0000256" key="11">
    <source>
        <dbReference type="ARBA" id="ARBA00048679"/>
    </source>
</evidence>
<evidence type="ECO:0000256" key="3">
    <source>
        <dbReference type="ARBA" id="ARBA00022490"/>
    </source>
</evidence>
<dbReference type="GeneID" id="89937080"/>
<comment type="subcellular location">
    <subcellularLocation>
        <location evidence="1">Cytoplasm</location>
    </subcellularLocation>
</comment>
<evidence type="ECO:0000256" key="8">
    <source>
        <dbReference type="ARBA" id="ARBA00022777"/>
    </source>
</evidence>
<accession>A0AAN6YVA5</accession>
<evidence type="ECO:0000313" key="14">
    <source>
        <dbReference type="EMBL" id="KAK4115355.1"/>
    </source>
</evidence>
<evidence type="ECO:0000256" key="4">
    <source>
        <dbReference type="ARBA" id="ARBA00022527"/>
    </source>
</evidence>
<comment type="caution">
    <text evidence="14">The sequence shown here is derived from an EMBL/GenBank/DDBJ whole genome shotgun (WGS) entry which is preliminary data.</text>
</comment>
<feature type="compositionally biased region" description="Low complexity" evidence="12">
    <location>
        <begin position="747"/>
        <end position="762"/>
    </location>
</feature>
<keyword evidence="4" id="KW-0723">Serine/threonine-protein kinase</keyword>
<comment type="catalytic activity">
    <reaction evidence="11">
        <text>L-seryl-[protein] + ATP = O-phospho-L-seryl-[protein] + ADP + H(+)</text>
        <dbReference type="Rhea" id="RHEA:17989"/>
        <dbReference type="Rhea" id="RHEA-COMP:9863"/>
        <dbReference type="Rhea" id="RHEA-COMP:11604"/>
        <dbReference type="ChEBI" id="CHEBI:15378"/>
        <dbReference type="ChEBI" id="CHEBI:29999"/>
        <dbReference type="ChEBI" id="CHEBI:30616"/>
        <dbReference type="ChEBI" id="CHEBI:83421"/>
        <dbReference type="ChEBI" id="CHEBI:456216"/>
        <dbReference type="EC" id="2.7.11.1"/>
    </reaction>
</comment>
<feature type="compositionally biased region" description="Polar residues" evidence="12">
    <location>
        <begin position="896"/>
        <end position="912"/>
    </location>
</feature>
<feature type="compositionally biased region" description="Gly residues" evidence="12">
    <location>
        <begin position="1006"/>
        <end position="1022"/>
    </location>
</feature>
<evidence type="ECO:0000259" key="13">
    <source>
        <dbReference type="PROSITE" id="PS50011"/>
    </source>
</evidence>
<feature type="compositionally biased region" description="Low complexity" evidence="12">
    <location>
        <begin position="531"/>
        <end position="540"/>
    </location>
</feature>
<dbReference type="AlphaFoldDB" id="A0AAN6YVA5"/>
<comment type="catalytic activity">
    <reaction evidence="10">
        <text>L-threonyl-[protein] + ATP = O-phospho-L-threonyl-[protein] + ADP + H(+)</text>
        <dbReference type="Rhea" id="RHEA:46608"/>
        <dbReference type="Rhea" id="RHEA-COMP:11060"/>
        <dbReference type="Rhea" id="RHEA-COMP:11605"/>
        <dbReference type="ChEBI" id="CHEBI:15378"/>
        <dbReference type="ChEBI" id="CHEBI:30013"/>
        <dbReference type="ChEBI" id="CHEBI:30616"/>
        <dbReference type="ChEBI" id="CHEBI:61977"/>
        <dbReference type="ChEBI" id="CHEBI:456216"/>
        <dbReference type="EC" id="2.7.11.1"/>
    </reaction>
</comment>
<dbReference type="InterPro" id="IPR008271">
    <property type="entry name" value="Ser/Thr_kinase_AS"/>
</dbReference>
<feature type="compositionally biased region" description="Low complexity" evidence="12">
    <location>
        <begin position="963"/>
        <end position="991"/>
    </location>
</feature>